<accession>A0A7J6Y9D7</accession>
<dbReference type="Proteomes" id="UP000583944">
    <property type="component" value="Unassembled WGS sequence"/>
</dbReference>
<proteinExistence type="predicted"/>
<sequence>MLYTCVCVCCVQRCRYALLLLLLLFLLLFCFREKNEEGKGSGRRSINSKSCFCMECLLDRPQLFFFFFFACLGDGVGEKEVMQAQLYVNGRAGLLSPAGIRTYRQMGVVVARGLLSDDLVATLARVCRDVVQTRGARVFPGIDDEHNGRIEFDARMKPKPTANLGAQTPPPEIQEQLRRQDEAQALERRYRKVLLKCRNTREVDRVYAKLAAVRERYMKFKYVKNCVADEEERSGRMSDERIQELGSKHTYEDVKKSFERYRDSGKMEMEVRHEYHLDRALEHLQNWSKCWCRVWPDSLELRRLLLPGDGALGAVVGEAAAALTGEIVIRLFDDAVHDYHPFLNSTPFHFVGNSTNFRSLSSMTVSVGLAPRATPMLVIPGSHHVMREFTHDGSDFSHYHAGGVFDMGRAIRKIEPLRTLPVVQLEPLEPGSVMFMNHYTISAVQATMCGVAAGYIPPSARTVNCPYQYSMNLMPDHCVFDGLRNSWASRDSHGPLHGYEPGQPLDDDAVFPVIHRALDVE</sequence>
<protein>
    <submittedName>
        <fullName evidence="1">Uncharacterized protein</fullName>
    </submittedName>
</protein>
<dbReference type="Gene3D" id="2.60.120.620">
    <property type="entry name" value="q2cbj1_9rhob like domain"/>
    <property type="match status" value="1"/>
</dbReference>
<dbReference type="EMBL" id="JABDHM010000025">
    <property type="protein sequence ID" value="KAF5222718.1"/>
    <property type="molecule type" value="Genomic_DNA"/>
</dbReference>
<dbReference type="AlphaFoldDB" id="A0A7J6Y9D7"/>
<dbReference type="VEuPathDB" id="TriTrypDB:BCY84_05156"/>
<dbReference type="VEuPathDB" id="TriTrypDB:ECC02_004295"/>
<evidence type="ECO:0000313" key="2">
    <source>
        <dbReference type="Proteomes" id="UP000583944"/>
    </source>
</evidence>
<organism evidence="1 2">
    <name type="scientific">Trypanosoma cruzi</name>
    <dbReference type="NCBI Taxonomy" id="5693"/>
    <lineage>
        <taxon>Eukaryota</taxon>
        <taxon>Discoba</taxon>
        <taxon>Euglenozoa</taxon>
        <taxon>Kinetoplastea</taxon>
        <taxon>Metakinetoplastina</taxon>
        <taxon>Trypanosomatida</taxon>
        <taxon>Trypanosomatidae</taxon>
        <taxon>Trypanosoma</taxon>
        <taxon>Schizotrypanum</taxon>
    </lineage>
</organism>
<reference evidence="1 2" key="1">
    <citation type="journal article" date="2019" name="Genome Biol. Evol.">
        <title>Nanopore Sequencing Significantly Improves Genome Assembly of the Protozoan Parasite Trypanosoma cruzi.</title>
        <authorList>
            <person name="Diaz-Viraque F."/>
            <person name="Pita S."/>
            <person name="Greif G."/>
            <person name="de Souza R.C.M."/>
            <person name="Iraola G."/>
            <person name="Robello C."/>
        </authorList>
    </citation>
    <scope>NUCLEOTIDE SEQUENCE [LARGE SCALE GENOMIC DNA]</scope>
    <source>
        <strain evidence="1 2">Berenice</strain>
    </source>
</reference>
<comment type="caution">
    <text evidence="1">The sequence shown here is derived from an EMBL/GenBank/DDBJ whole genome shotgun (WGS) entry which is preliminary data.</text>
</comment>
<gene>
    <name evidence="1" type="ORF">ECC02_004295</name>
</gene>
<evidence type="ECO:0000313" key="1">
    <source>
        <dbReference type="EMBL" id="KAF5222718.1"/>
    </source>
</evidence>
<name>A0A7J6Y9D7_TRYCR</name>